<dbReference type="InterPro" id="IPR013785">
    <property type="entry name" value="Aldolase_TIM"/>
</dbReference>
<sequence length="170" mass="18748">MGFKREELDAYTPENYERELTAMIRQAAELGIPLIAAGGIYDRRDLEHCLSLGAAGVQLGTRFVTTEECDAAEAYKQEYLRAQKEDIVIVKSPVGMPGRAIQNAFLEKVAAGERFMTGCRHCIKTCDPKTAPYCITRALINAATGDVDNGLLFCGSNAWRAQKIERTVDI</sequence>
<dbReference type="InterPro" id="IPR004136">
    <property type="entry name" value="NMO"/>
</dbReference>
<dbReference type="Gene3D" id="3.20.20.70">
    <property type="entry name" value="Aldolase class I"/>
    <property type="match status" value="1"/>
</dbReference>
<evidence type="ECO:0000313" key="4">
    <source>
        <dbReference type="EMBL" id="EKC59075.1"/>
    </source>
</evidence>
<protein>
    <submittedName>
        <fullName evidence="4">Oxidoreductase, 2-nitropropane dioxygenase family</fullName>
    </submittedName>
</protein>
<evidence type="ECO:0000256" key="1">
    <source>
        <dbReference type="ARBA" id="ARBA00022630"/>
    </source>
</evidence>
<gene>
    <name evidence="4" type="ORF">LEA_13551</name>
</gene>
<keyword evidence="4" id="KW-0223">Dioxygenase</keyword>
<keyword evidence="3" id="KW-0560">Oxidoreductase</keyword>
<dbReference type="PANTHER" id="PTHR32332:SF18">
    <property type="entry name" value="2-NITROPROPANE DIOXYGENASE"/>
    <property type="match status" value="1"/>
</dbReference>
<organism evidence="4">
    <name type="scientific">human gut metagenome</name>
    <dbReference type="NCBI Taxonomy" id="408170"/>
    <lineage>
        <taxon>unclassified sequences</taxon>
        <taxon>metagenomes</taxon>
        <taxon>organismal metagenomes</taxon>
    </lineage>
</organism>
<dbReference type="Pfam" id="PF03060">
    <property type="entry name" value="NMO"/>
    <property type="match status" value="1"/>
</dbReference>
<evidence type="ECO:0000256" key="2">
    <source>
        <dbReference type="ARBA" id="ARBA00022643"/>
    </source>
</evidence>
<proteinExistence type="predicted"/>
<dbReference type="CDD" id="cd04730">
    <property type="entry name" value="NPD_like"/>
    <property type="match status" value="1"/>
</dbReference>
<dbReference type="PANTHER" id="PTHR32332">
    <property type="entry name" value="2-NITROPROPANE DIOXYGENASE"/>
    <property type="match status" value="1"/>
</dbReference>
<dbReference type="EMBL" id="AJWY01009193">
    <property type="protein sequence ID" value="EKC59075.1"/>
    <property type="molecule type" value="Genomic_DNA"/>
</dbReference>
<dbReference type="GO" id="GO:0018580">
    <property type="term" value="F:nitronate monooxygenase activity"/>
    <property type="evidence" value="ECO:0007669"/>
    <property type="project" value="InterPro"/>
</dbReference>
<evidence type="ECO:0000256" key="3">
    <source>
        <dbReference type="ARBA" id="ARBA00023002"/>
    </source>
</evidence>
<comment type="caution">
    <text evidence="4">The sequence shown here is derived from an EMBL/GenBank/DDBJ whole genome shotgun (WGS) entry which is preliminary data.</text>
</comment>
<feature type="non-terminal residue" evidence="4">
    <location>
        <position position="170"/>
    </location>
</feature>
<dbReference type="SUPFAM" id="SSF51412">
    <property type="entry name" value="Inosine monophosphate dehydrogenase (IMPDH)"/>
    <property type="match status" value="1"/>
</dbReference>
<accession>K1SZB4</accession>
<keyword evidence="1" id="KW-0285">Flavoprotein</keyword>
<name>K1SZB4_9ZZZZ</name>
<reference evidence="4" key="1">
    <citation type="journal article" date="2013" name="Environ. Microbiol.">
        <title>Microbiota from the distal guts of lean and obese adolescents exhibit partial functional redundancy besides clear differences in community structure.</title>
        <authorList>
            <person name="Ferrer M."/>
            <person name="Ruiz A."/>
            <person name="Lanza F."/>
            <person name="Haange S.B."/>
            <person name="Oberbach A."/>
            <person name="Till H."/>
            <person name="Bargiela R."/>
            <person name="Campoy C."/>
            <person name="Segura M.T."/>
            <person name="Richter M."/>
            <person name="von Bergen M."/>
            <person name="Seifert J."/>
            <person name="Suarez A."/>
        </authorList>
    </citation>
    <scope>NUCLEOTIDE SEQUENCE</scope>
</reference>
<dbReference type="GO" id="GO:0051213">
    <property type="term" value="F:dioxygenase activity"/>
    <property type="evidence" value="ECO:0007669"/>
    <property type="project" value="UniProtKB-KW"/>
</dbReference>
<dbReference type="AlphaFoldDB" id="K1SZB4"/>
<keyword evidence="2" id="KW-0288">FMN</keyword>